<reference evidence="3 4" key="1">
    <citation type="submission" date="2019-11" db="EMBL/GenBank/DDBJ databases">
        <authorList>
            <person name="Li X.-J."/>
            <person name="Feng X.-M."/>
        </authorList>
    </citation>
    <scope>NUCLEOTIDE SEQUENCE [LARGE SCALE GENOMIC DNA]</scope>
    <source>
        <strain evidence="3 4">XMNu-373</strain>
    </source>
</reference>
<dbReference type="EMBL" id="WLZY01000001">
    <property type="protein sequence ID" value="NDL55556.1"/>
    <property type="molecule type" value="Genomic_DNA"/>
</dbReference>
<feature type="chain" id="PRO_5029901810" description="Phosphodiester glycosidase domain-containing protein" evidence="1">
    <location>
        <begin position="31"/>
        <end position="746"/>
    </location>
</feature>
<evidence type="ECO:0000313" key="3">
    <source>
        <dbReference type="EMBL" id="NDL55556.1"/>
    </source>
</evidence>
<accession>A0A7K3LX17</accession>
<keyword evidence="4" id="KW-1185">Reference proteome</keyword>
<gene>
    <name evidence="3" type="ORF">F7O44_00560</name>
</gene>
<dbReference type="RefSeq" id="WP_162448259.1">
    <property type="nucleotide sequence ID" value="NZ_WLZY01000001.1"/>
</dbReference>
<dbReference type="Pfam" id="PF09992">
    <property type="entry name" value="NAGPA"/>
    <property type="match status" value="1"/>
</dbReference>
<dbReference type="PANTHER" id="PTHR40446">
    <property type="entry name" value="N-ACETYLGLUCOSAMINE-1-PHOSPHODIESTER ALPHA-N-ACETYLGLUCOSAMINIDASE"/>
    <property type="match status" value="1"/>
</dbReference>
<keyword evidence="1" id="KW-0732">Signal</keyword>
<proteinExistence type="predicted"/>
<dbReference type="PANTHER" id="PTHR40446:SF2">
    <property type="entry name" value="N-ACETYLGLUCOSAMINE-1-PHOSPHODIESTER ALPHA-N-ACETYLGLUCOSAMINIDASE"/>
    <property type="match status" value="1"/>
</dbReference>
<feature type="signal peptide" evidence="1">
    <location>
        <begin position="1"/>
        <end position="30"/>
    </location>
</feature>
<evidence type="ECO:0000256" key="1">
    <source>
        <dbReference type="SAM" id="SignalP"/>
    </source>
</evidence>
<evidence type="ECO:0000259" key="2">
    <source>
        <dbReference type="Pfam" id="PF09992"/>
    </source>
</evidence>
<organism evidence="3 4">
    <name type="scientific">Phytoactinopolyspora mesophila</name>
    <dbReference type="NCBI Taxonomy" id="2650750"/>
    <lineage>
        <taxon>Bacteria</taxon>
        <taxon>Bacillati</taxon>
        <taxon>Actinomycetota</taxon>
        <taxon>Actinomycetes</taxon>
        <taxon>Jiangellales</taxon>
        <taxon>Jiangellaceae</taxon>
        <taxon>Phytoactinopolyspora</taxon>
    </lineage>
</organism>
<dbReference type="SUPFAM" id="SSF49373">
    <property type="entry name" value="Invasin/intimin cell-adhesion fragments"/>
    <property type="match status" value="1"/>
</dbReference>
<dbReference type="InterPro" id="IPR018711">
    <property type="entry name" value="NAGPA"/>
</dbReference>
<dbReference type="Gene3D" id="2.60.40.1080">
    <property type="match status" value="1"/>
</dbReference>
<dbReference type="AlphaFoldDB" id="A0A7K3LX17"/>
<dbReference type="InterPro" id="IPR008964">
    <property type="entry name" value="Invasin/intimin_cell_adhesion"/>
</dbReference>
<feature type="domain" description="Phosphodiester glycosidase" evidence="2">
    <location>
        <begin position="215"/>
        <end position="394"/>
    </location>
</feature>
<sequence>MSHRLSTCRRAASLVLTGGLALAVLAPAHAYDENTVETFRDTRPVGPGIELTTVDRFGPDGYTGDVGWRRTHELSVDLTAGVEVGRLFPGQVAATRPLLDMAQDARAVAAVNADYFDIAGSGAPWGVGIQDGELVQSPLPNTRARTTQNAVMFGADDIGAIGEIVFDGRVELPGEVTVPLAAMNKAELLPDQVGMFTSVWGTYCRCRPVEDTSQTIEVVVRDGVVVEVAPVPRAGAIGDDEFVLVGREAGADALSGLQVGDPVAVDYQLRAPDDMQVKAAMSGRQVLVVDGEAQQLPPENNTREPRTAVGFSADGTQMWLVTVDGRQPGFSDGIGLDELAEVMVELGAHSALNLDGGGSTTLVARDPGQGDAALVNRPSDAAGQRRVPTGLALFVPEGSGDVDGFWVRTVLERERAAGETFTPPLRTDRVFPGLTRRLAADPHDETYGPADLPGSARLHWRSADPRTGLVNREGVFTARSTGETTVTARVGRAAGEIDVTVLGELDRLETTPARIGLTEPGRTTTFDLTGYDAQEHAAPIEPADVTVEYNEQALDVDIDDQGQFHVTALLDDVEESITITAGQVSAELPVSVGVREVVIDSFDDTSNWDFWSLRASGSLSSTPDGYVGPGLRLDFDFTESTLIRGVGAWPAADRFPVAGEPSAFKLWVNSEGWGHRTRLEVFDRTGRLHTIEPGFITEPGWQQVTYEVPDGIAYPVSLRRFFFNELDPEASYVGSIVVDELTALIP</sequence>
<name>A0A7K3LX17_9ACTN</name>
<evidence type="ECO:0000313" key="4">
    <source>
        <dbReference type="Proteomes" id="UP000460435"/>
    </source>
</evidence>
<protein>
    <recommendedName>
        <fullName evidence="2">Phosphodiester glycosidase domain-containing protein</fullName>
    </recommendedName>
</protein>
<dbReference type="Proteomes" id="UP000460435">
    <property type="component" value="Unassembled WGS sequence"/>
</dbReference>
<comment type="caution">
    <text evidence="3">The sequence shown here is derived from an EMBL/GenBank/DDBJ whole genome shotgun (WGS) entry which is preliminary data.</text>
</comment>